<evidence type="ECO:0000313" key="1">
    <source>
        <dbReference type="EMBL" id="CAD2218377.1"/>
    </source>
</evidence>
<dbReference type="AlphaFoldDB" id="A0A7G2CH64"/>
<dbReference type="EMBL" id="LR877155">
    <property type="protein sequence ID" value="CAD2218377.1"/>
    <property type="molecule type" value="Genomic_DNA"/>
</dbReference>
<accession>A0A7G2CH64</accession>
<reference evidence="1 2" key="1">
    <citation type="submission" date="2020-08" db="EMBL/GenBank/DDBJ databases">
        <authorList>
            <person name="Newling K."/>
            <person name="Davey J."/>
            <person name="Forrester S."/>
        </authorList>
    </citation>
    <scope>NUCLEOTIDE SEQUENCE [LARGE SCALE GENOMIC DNA]</scope>
    <source>
        <strain evidence="2">Crithidia deanei Carvalho (ATCC PRA-265)</strain>
    </source>
</reference>
<evidence type="ECO:0000313" key="2">
    <source>
        <dbReference type="Proteomes" id="UP000515908"/>
    </source>
</evidence>
<sequence>MFLPSAYLRSNGFGASGSTSHTYCDTADSLEEEYSFTLFNGDGEVAKVVVGGYVESAVQLHMRAAPSDVVGAILLMVSPQVRGGAAPQLALLEIGCEVKGSKEMEKRSYTLRLRKLSSTTLEGARYLHFVDGTYHPSHVELLFSAAATGESFLTSAIHSVTVLLAGQEETAGPIGPLTSLAPPTTYTTSRVGVVGLSPAEAARLRCV</sequence>
<proteinExistence type="predicted"/>
<keyword evidence="2" id="KW-1185">Reference proteome</keyword>
<name>A0A7G2CH64_9TRYP</name>
<dbReference type="Proteomes" id="UP000515908">
    <property type="component" value="Chromosome 11"/>
</dbReference>
<gene>
    <name evidence="1" type="ORF">ADEAN_000586500</name>
</gene>
<organism evidence="1 2">
    <name type="scientific">Angomonas deanei</name>
    <dbReference type="NCBI Taxonomy" id="59799"/>
    <lineage>
        <taxon>Eukaryota</taxon>
        <taxon>Discoba</taxon>
        <taxon>Euglenozoa</taxon>
        <taxon>Kinetoplastea</taxon>
        <taxon>Metakinetoplastina</taxon>
        <taxon>Trypanosomatida</taxon>
        <taxon>Trypanosomatidae</taxon>
        <taxon>Strigomonadinae</taxon>
        <taxon>Angomonas</taxon>
    </lineage>
</organism>
<protein>
    <submittedName>
        <fullName evidence="1">Uncharacterized protein</fullName>
    </submittedName>
</protein>
<dbReference type="VEuPathDB" id="TriTrypDB:ADEAN_000586500"/>